<sequence length="174" mass="19468">MKSFKVFAILTVGGRLFKSLAATTEKALSPQVTRRVLGTKSSKSSDLKLLLEKCLCKRYVRFGQCSGLTFEVGFENSTTTVKQPLNIKDVYLPTECADRLVAKEMCLAEPGASHWMCYVEETSRMSSPATAFVTGYKIRNLPRQHRVLRWNQCSYRCVTSQDGTLSCCPIGCLF</sequence>
<evidence type="ECO:0000313" key="2">
    <source>
        <dbReference type="EMBL" id="MED6258016.1"/>
    </source>
</evidence>
<keyword evidence="1" id="KW-0732">Signal</keyword>
<dbReference type="Proteomes" id="UP001345963">
    <property type="component" value="Unassembled WGS sequence"/>
</dbReference>
<dbReference type="EMBL" id="JAHUTI010079854">
    <property type="protein sequence ID" value="MED6258016.1"/>
    <property type="molecule type" value="Genomic_DNA"/>
</dbReference>
<feature type="chain" id="PRO_5046709011" description="Secreted protein" evidence="1">
    <location>
        <begin position="22"/>
        <end position="174"/>
    </location>
</feature>
<comment type="caution">
    <text evidence="2">The sequence shown here is derived from an EMBL/GenBank/DDBJ whole genome shotgun (WGS) entry which is preliminary data.</text>
</comment>
<keyword evidence="3" id="KW-1185">Reference proteome</keyword>
<reference evidence="2 3" key="1">
    <citation type="submission" date="2021-07" db="EMBL/GenBank/DDBJ databases">
        <authorList>
            <person name="Palmer J.M."/>
        </authorList>
    </citation>
    <scope>NUCLEOTIDE SEQUENCE [LARGE SCALE GENOMIC DNA]</scope>
    <source>
        <strain evidence="2 3">AT_MEX2019</strain>
        <tissue evidence="2">Muscle</tissue>
    </source>
</reference>
<feature type="signal peptide" evidence="1">
    <location>
        <begin position="1"/>
        <end position="21"/>
    </location>
</feature>
<gene>
    <name evidence="2" type="ORF">ATANTOWER_001746</name>
</gene>
<organism evidence="2 3">
    <name type="scientific">Ataeniobius toweri</name>
    <dbReference type="NCBI Taxonomy" id="208326"/>
    <lineage>
        <taxon>Eukaryota</taxon>
        <taxon>Metazoa</taxon>
        <taxon>Chordata</taxon>
        <taxon>Craniata</taxon>
        <taxon>Vertebrata</taxon>
        <taxon>Euteleostomi</taxon>
        <taxon>Actinopterygii</taxon>
        <taxon>Neopterygii</taxon>
        <taxon>Teleostei</taxon>
        <taxon>Neoteleostei</taxon>
        <taxon>Acanthomorphata</taxon>
        <taxon>Ovalentaria</taxon>
        <taxon>Atherinomorphae</taxon>
        <taxon>Cyprinodontiformes</taxon>
        <taxon>Goodeidae</taxon>
        <taxon>Ataeniobius</taxon>
    </lineage>
</organism>
<proteinExistence type="predicted"/>
<evidence type="ECO:0008006" key="4">
    <source>
        <dbReference type="Google" id="ProtNLM"/>
    </source>
</evidence>
<evidence type="ECO:0000313" key="3">
    <source>
        <dbReference type="Proteomes" id="UP001345963"/>
    </source>
</evidence>
<accession>A0ABU7C778</accession>
<protein>
    <recommendedName>
        <fullName evidence="4">Secreted protein</fullName>
    </recommendedName>
</protein>
<evidence type="ECO:0000256" key="1">
    <source>
        <dbReference type="SAM" id="SignalP"/>
    </source>
</evidence>
<name>A0ABU7C778_9TELE</name>